<evidence type="ECO:0000259" key="11">
    <source>
        <dbReference type="Pfam" id="PF00999"/>
    </source>
</evidence>
<evidence type="ECO:0000256" key="8">
    <source>
        <dbReference type="ARBA" id="ARBA00023136"/>
    </source>
</evidence>
<dbReference type="PANTHER" id="PTHR10110:SF86">
    <property type="entry name" value="SODIUM_HYDROGEN EXCHANGER 7"/>
    <property type="match status" value="1"/>
</dbReference>
<dbReference type="PANTHER" id="PTHR10110">
    <property type="entry name" value="SODIUM/HYDROGEN EXCHANGER"/>
    <property type="match status" value="1"/>
</dbReference>
<comment type="function">
    <text evidence="10">Na(+)/H(+) antiporter that extrudes sodium in exchange for external protons.</text>
</comment>
<feature type="transmembrane region" description="Helical" evidence="10">
    <location>
        <begin position="6"/>
        <end position="25"/>
    </location>
</feature>
<evidence type="ECO:0000256" key="6">
    <source>
        <dbReference type="ARBA" id="ARBA00023053"/>
    </source>
</evidence>
<feature type="transmembrane region" description="Helical" evidence="10">
    <location>
        <begin position="379"/>
        <end position="403"/>
    </location>
</feature>
<keyword evidence="2 10" id="KW-0813">Transport</keyword>
<dbReference type="InterPro" id="IPR004705">
    <property type="entry name" value="Cation/H_exchanger_CPA1_bac"/>
</dbReference>
<feature type="transmembrane region" description="Helical" evidence="10">
    <location>
        <begin position="308"/>
        <end position="333"/>
    </location>
</feature>
<evidence type="ECO:0000256" key="4">
    <source>
        <dbReference type="ARBA" id="ARBA00022692"/>
    </source>
</evidence>
<dbReference type="RefSeq" id="WP_252168536.1">
    <property type="nucleotide sequence ID" value="NZ_CP084931.1"/>
</dbReference>
<keyword evidence="4 10" id="KW-0812">Transmembrane</keyword>
<gene>
    <name evidence="12" type="ORF">LHA26_18400</name>
</gene>
<evidence type="ECO:0000256" key="5">
    <source>
        <dbReference type="ARBA" id="ARBA00022989"/>
    </source>
</evidence>
<dbReference type="Proteomes" id="UP001056937">
    <property type="component" value="Chromosome 2"/>
</dbReference>
<evidence type="ECO:0000313" key="13">
    <source>
        <dbReference type="Proteomes" id="UP001056937"/>
    </source>
</evidence>
<proteinExistence type="inferred from homology"/>
<feature type="transmembrane region" description="Helical" evidence="10">
    <location>
        <begin position="185"/>
        <end position="207"/>
    </location>
</feature>
<evidence type="ECO:0000256" key="9">
    <source>
        <dbReference type="ARBA" id="ARBA00023201"/>
    </source>
</evidence>
<evidence type="ECO:0000256" key="1">
    <source>
        <dbReference type="ARBA" id="ARBA00004651"/>
    </source>
</evidence>
<keyword evidence="8 10" id="KW-0472">Membrane</keyword>
<keyword evidence="3" id="KW-1003">Cell membrane</keyword>
<feature type="transmembrane region" description="Helical" evidence="10">
    <location>
        <begin position="86"/>
        <end position="106"/>
    </location>
</feature>
<evidence type="ECO:0000256" key="2">
    <source>
        <dbReference type="ARBA" id="ARBA00022448"/>
    </source>
</evidence>
<dbReference type="EMBL" id="CP084931">
    <property type="protein sequence ID" value="USI74722.1"/>
    <property type="molecule type" value="Genomic_DNA"/>
</dbReference>
<keyword evidence="9 10" id="KW-0739">Sodium transport</keyword>
<name>A0ABY4XCT4_9SPHN</name>
<organism evidence="12 13">
    <name type="scientific">Sphingomonas morindae</name>
    <dbReference type="NCBI Taxonomy" id="1541170"/>
    <lineage>
        <taxon>Bacteria</taxon>
        <taxon>Pseudomonadati</taxon>
        <taxon>Pseudomonadota</taxon>
        <taxon>Alphaproteobacteria</taxon>
        <taxon>Sphingomonadales</taxon>
        <taxon>Sphingomonadaceae</taxon>
        <taxon>Sphingomonas</taxon>
    </lineage>
</organism>
<dbReference type="InterPro" id="IPR018422">
    <property type="entry name" value="Cation/H_exchanger_CPA1"/>
</dbReference>
<feature type="domain" description="Cation/H+ exchanger transmembrane" evidence="11">
    <location>
        <begin position="17"/>
        <end position="405"/>
    </location>
</feature>
<evidence type="ECO:0000256" key="10">
    <source>
        <dbReference type="RuleBase" id="RU366002"/>
    </source>
</evidence>
<comment type="similarity">
    <text evidence="10">Belongs to the monovalent cation:proton antiporter 1 (CPA1) transporter (TC 2.A.36) family.</text>
</comment>
<keyword evidence="10" id="KW-0997">Cell inner membrane</keyword>
<feature type="transmembrane region" description="Helical" evidence="10">
    <location>
        <begin position="57"/>
        <end position="74"/>
    </location>
</feature>
<dbReference type="Pfam" id="PF00999">
    <property type="entry name" value="Na_H_Exchanger"/>
    <property type="match status" value="1"/>
</dbReference>
<keyword evidence="6 10" id="KW-0915">Sodium</keyword>
<evidence type="ECO:0000256" key="7">
    <source>
        <dbReference type="ARBA" id="ARBA00023065"/>
    </source>
</evidence>
<accession>A0ABY4XCT4</accession>
<dbReference type="NCBIfam" id="TIGR00831">
    <property type="entry name" value="a_cpa1"/>
    <property type="match status" value="1"/>
</dbReference>
<comment type="caution">
    <text evidence="10">Lacks conserved residue(s) required for the propagation of feature annotation.</text>
</comment>
<reference evidence="12" key="1">
    <citation type="journal article" date="2022" name="Toxins">
        <title>Genomic Analysis of Sphingopyxis sp. USTB-05 for Biodegrading Cyanobacterial Hepatotoxins.</title>
        <authorList>
            <person name="Liu C."/>
            <person name="Xu Q."/>
            <person name="Zhao Z."/>
            <person name="Zhang H."/>
            <person name="Liu X."/>
            <person name="Yin C."/>
            <person name="Liu Y."/>
            <person name="Yan H."/>
        </authorList>
    </citation>
    <scope>NUCLEOTIDE SEQUENCE</scope>
    <source>
        <strain evidence="12">NBD5</strain>
    </source>
</reference>
<protein>
    <submittedName>
        <fullName evidence="12">Na+/H+ antiporter</fullName>
    </submittedName>
</protein>
<comment type="subcellular location">
    <subcellularLocation>
        <location evidence="10">Cell inner membrane</location>
        <topology evidence="10">Multi-pass membrane protein</topology>
    </subcellularLocation>
    <subcellularLocation>
        <location evidence="1">Cell membrane</location>
        <topology evidence="1">Multi-pass membrane protein</topology>
    </subcellularLocation>
</comment>
<keyword evidence="5 10" id="KW-1133">Transmembrane helix</keyword>
<keyword evidence="13" id="KW-1185">Reference proteome</keyword>
<dbReference type="Gene3D" id="6.10.140.1330">
    <property type="match status" value="1"/>
</dbReference>
<feature type="transmembrane region" description="Helical" evidence="10">
    <location>
        <begin position="236"/>
        <end position="256"/>
    </location>
</feature>
<dbReference type="InterPro" id="IPR006153">
    <property type="entry name" value="Cation/H_exchanger_TM"/>
</dbReference>
<evidence type="ECO:0000256" key="3">
    <source>
        <dbReference type="ARBA" id="ARBA00022475"/>
    </source>
</evidence>
<keyword evidence="7 10" id="KW-0406">Ion transport</keyword>
<evidence type="ECO:0000313" key="12">
    <source>
        <dbReference type="EMBL" id="USI74722.1"/>
    </source>
</evidence>
<sequence length="527" mass="55984">MHPAATFELVLGMLGAVLLLHWLAARLRWPPSIALLIGGGLLAFLPGAPRVALDPDLVLVLFVPPLLADGAWNAEVARFRRHLPGILSLAIGAVLFSTLIVAWVAHWALPSLPWAACAALGAIVAPPDAIAARTVLQRVELPRRLETLLEGESLLNDATGLVLFRFAVAAAMGAQVGPGAAAGRFLVLILGGIAVGLAVGLVWSLIVRRVRDEVLIITCTALSSWCAYLAGETLGVSGVIAVVTSGLVLGWQQHVVFSAATRLRGTSFWQVMIFLLEASVFILIGFSLRAILVRAGGIEAVLGGLVGPLLAILLALTLARFAWIFASDALLVALRRLGLARERPLGARCATVIGWAGMRGVVTLAAALTLPETFPGRDFILLAAFGVILVTVVVQGSTLGLLIRWMGVRRTAEDAAPLDLMAAEQAMMRAQLARVENLARDEDGTVIHPQLLRRYTARVRAGEQFTGSTEERVQAIASHFDIIIAAVAAGRAELVRLHRANRIDNATLRSLELDLDLEELGAESAKA</sequence>
<feature type="transmembrane region" description="Helical" evidence="10">
    <location>
        <begin position="268"/>
        <end position="288"/>
    </location>
</feature>
<feature type="transmembrane region" description="Helical" evidence="10">
    <location>
        <begin position="32"/>
        <end position="51"/>
    </location>
</feature>
<keyword evidence="10" id="KW-0050">Antiport</keyword>